<dbReference type="GO" id="GO:0046872">
    <property type="term" value="F:metal ion binding"/>
    <property type="evidence" value="ECO:0007669"/>
    <property type="project" value="UniProtKB-KW"/>
</dbReference>
<dbReference type="EC" id="1.17.99.7" evidence="6"/>
<feature type="domain" description="4Fe-4S Mo/W bis-MGD-type" evidence="5">
    <location>
        <begin position="2"/>
        <end position="59"/>
    </location>
</feature>
<reference evidence="6 7" key="1">
    <citation type="journal article" date="2018" name="Environ. Microbiol.">
        <title>Novel energy conservation strategies and behaviour of Pelotomaculum schinkii driving syntrophic propionate catabolism.</title>
        <authorList>
            <person name="Hidalgo-Ahumada C.A.P."/>
            <person name="Nobu M.K."/>
            <person name="Narihiro T."/>
            <person name="Tamaki H."/>
            <person name="Liu W.T."/>
            <person name="Kamagata Y."/>
            <person name="Stams A.J.M."/>
            <person name="Imachi H."/>
            <person name="Sousa D.Z."/>
        </authorList>
    </citation>
    <scope>NUCLEOTIDE SEQUENCE [LARGE SCALE GENOMIC DNA]</scope>
    <source>
        <strain evidence="6 7">HH</strain>
    </source>
</reference>
<sequence>MKREVITTCTRDCTNTCGLIATVEHGKVVSLRGNPKHPVNQGRVCHKCAGFVKRVYSPERVLTPLRRKGSAWARISWTDALDEIAGRMDKIKERFGSEAILYYQGFGERTALKLLNNRFFNLFGGVTTIHGTLCGGTGQASQDLDFGRRISHDPFDHLNSKSLILWGRNPVITNINLLPVIKQIRKQDSPVILIDPVASESRSICDYHIQPAPGKDAYLAMAAAKIILSRGAEDIDFLMRHSEGFDAFKKVLDSFTVEQLAVHCDVPVGQIELLAEVLMNKKPTAILLGWGLHRWEHAHYTIRSIDALSAITGNIGVAGGGVSQGFEEYGPYDLNLMGHELNPPRRKFLMPLIGEEILMAQDPPVEMIFVTAGNPVSMAPNSAKVAKAFAKTPFVVVAGHFLDDTADYADIFLPVTTFLEETDIAAGFGHNYVGPVNRAIEPLGESKSDFEMFHALAARFSFGAEFNHSPEEWLSMLTAPLLAKGVALGELSKGPVRVPDAPMVPYAGRIFPTPSGKFSFLAEFEPPTTSHDAEFPFYLMSVMARDWIGSELTLSEQSELLVVRMNSQEGLKLGLCDGDTVRIVSMAGEMKARLKLDDAQRRDIVVCPRGGWIKAGRGINVLTRDLVSKVGNGTPYFETKVNIKRVENVCGEINDSN</sequence>
<evidence type="ECO:0000259" key="5">
    <source>
        <dbReference type="PROSITE" id="PS51669"/>
    </source>
</evidence>
<evidence type="ECO:0000313" key="6">
    <source>
        <dbReference type="EMBL" id="TEB07510.1"/>
    </source>
</evidence>
<keyword evidence="4" id="KW-0411">Iron-sulfur</keyword>
<dbReference type="Gene3D" id="2.40.40.20">
    <property type="match status" value="1"/>
</dbReference>
<dbReference type="Proteomes" id="UP000298324">
    <property type="component" value="Unassembled WGS sequence"/>
</dbReference>
<name>A0A4Y7RFI0_9FIRM</name>
<dbReference type="InterPro" id="IPR006657">
    <property type="entry name" value="MoPterin_dinucl-bd_dom"/>
</dbReference>
<dbReference type="Gene3D" id="3.30.2070.10">
    <property type="entry name" value="Formate dehydrogenase/DMSO reductase"/>
    <property type="match status" value="1"/>
</dbReference>
<gene>
    <name evidence="6" type="primary">fdhF_1</name>
    <name evidence="6" type="ORF">Psch_01064</name>
</gene>
<dbReference type="InterPro" id="IPR006963">
    <property type="entry name" value="Mopterin_OxRdtase_4Fe-4S_dom"/>
</dbReference>
<dbReference type="GO" id="GO:0051536">
    <property type="term" value="F:iron-sulfur cluster binding"/>
    <property type="evidence" value="ECO:0007669"/>
    <property type="project" value="UniProtKB-KW"/>
</dbReference>
<dbReference type="PROSITE" id="PS51669">
    <property type="entry name" value="4FE4S_MOW_BIS_MGD"/>
    <property type="match status" value="1"/>
</dbReference>
<dbReference type="CDD" id="cd02775">
    <property type="entry name" value="MopB_CT"/>
    <property type="match status" value="1"/>
</dbReference>
<dbReference type="Pfam" id="PF00384">
    <property type="entry name" value="Molybdopterin"/>
    <property type="match status" value="1"/>
</dbReference>
<protein>
    <submittedName>
        <fullName evidence="6">Formate dehydrogenase H</fullName>
        <ecNumber evidence="6">1.17.99.7</ecNumber>
    </submittedName>
</protein>
<dbReference type="Gene3D" id="3.40.50.740">
    <property type="match status" value="1"/>
</dbReference>
<organism evidence="6 7">
    <name type="scientific">Pelotomaculum schinkii</name>
    <dbReference type="NCBI Taxonomy" id="78350"/>
    <lineage>
        <taxon>Bacteria</taxon>
        <taxon>Bacillati</taxon>
        <taxon>Bacillota</taxon>
        <taxon>Clostridia</taxon>
        <taxon>Eubacteriales</taxon>
        <taxon>Desulfotomaculaceae</taxon>
        <taxon>Pelotomaculum</taxon>
    </lineage>
</organism>
<dbReference type="EMBL" id="QFGA01000001">
    <property type="protein sequence ID" value="TEB07510.1"/>
    <property type="molecule type" value="Genomic_DNA"/>
</dbReference>
<dbReference type="SUPFAM" id="SSF53706">
    <property type="entry name" value="Formate dehydrogenase/DMSO reductase, domains 1-3"/>
    <property type="match status" value="1"/>
</dbReference>
<dbReference type="AlphaFoldDB" id="A0A4Y7RFI0"/>
<dbReference type="GO" id="GO:0043546">
    <property type="term" value="F:molybdopterin cofactor binding"/>
    <property type="evidence" value="ECO:0007669"/>
    <property type="project" value="InterPro"/>
</dbReference>
<dbReference type="PANTHER" id="PTHR43742:SF6">
    <property type="entry name" value="OXIDOREDUCTASE YYAE-RELATED"/>
    <property type="match status" value="1"/>
</dbReference>
<accession>A0A4Y7RFI0</accession>
<dbReference type="RefSeq" id="WP_190239380.1">
    <property type="nucleotide sequence ID" value="NZ_QFGA01000001.1"/>
</dbReference>
<dbReference type="SMART" id="SM00926">
    <property type="entry name" value="Molybdop_Fe4S4"/>
    <property type="match status" value="1"/>
</dbReference>
<dbReference type="PANTHER" id="PTHR43742">
    <property type="entry name" value="TRIMETHYLAMINE-N-OXIDE REDUCTASE"/>
    <property type="match status" value="1"/>
</dbReference>
<dbReference type="Gene3D" id="3.40.228.10">
    <property type="entry name" value="Dimethylsulfoxide Reductase, domain 2"/>
    <property type="match status" value="1"/>
</dbReference>
<comment type="similarity">
    <text evidence="1">Belongs to the prokaryotic molybdopterin-containing oxidoreductase family.</text>
</comment>
<keyword evidence="6" id="KW-0560">Oxidoreductase</keyword>
<dbReference type="GO" id="GO:0016491">
    <property type="term" value="F:oxidoreductase activity"/>
    <property type="evidence" value="ECO:0007669"/>
    <property type="project" value="UniProtKB-KW"/>
</dbReference>
<dbReference type="Pfam" id="PF04879">
    <property type="entry name" value="Molybdop_Fe4S4"/>
    <property type="match status" value="1"/>
</dbReference>
<keyword evidence="7" id="KW-1185">Reference proteome</keyword>
<evidence type="ECO:0000256" key="3">
    <source>
        <dbReference type="ARBA" id="ARBA00023004"/>
    </source>
</evidence>
<dbReference type="SUPFAM" id="SSF50692">
    <property type="entry name" value="ADC-like"/>
    <property type="match status" value="1"/>
</dbReference>
<dbReference type="Pfam" id="PF01568">
    <property type="entry name" value="Molydop_binding"/>
    <property type="match status" value="1"/>
</dbReference>
<evidence type="ECO:0000256" key="1">
    <source>
        <dbReference type="ARBA" id="ARBA00010312"/>
    </source>
</evidence>
<dbReference type="Gene3D" id="2.20.25.90">
    <property type="entry name" value="ADC-like domains"/>
    <property type="match status" value="1"/>
</dbReference>
<evidence type="ECO:0000256" key="4">
    <source>
        <dbReference type="ARBA" id="ARBA00023014"/>
    </source>
</evidence>
<keyword evidence="3" id="KW-0408">Iron</keyword>
<dbReference type="InterPro" id="IPR006656">
    <property type="entry name" value="Mopterin_OxRdtase"/>
</dbReference>
<comment type="caution">
    <text evidence="6">The sequence shown here is derived from an EMBL/GenBank/DDBJ whole genome shotgun (WGS) entry which is preliminary data.</text>
</comment>
<evidence type="ECO:0000256" key="2">
    <source>
        <dbReference type="ARBA" id="ARBA00022723"/>
    </source>
</evidence>
<proteinExistence type="inferred from homology"/>
<dbReference type="InterPro" id="IPR050612">
    <property type="entry name" value="Prok_Mopterin_Oxidored"/>
</dbReference>
<dbReference type="CDD" id="cd02766">
    <property type="entry name" value="MopB_3"/>
    <property type="match status" value="1"/>
</dbReference>
<dbReference type="InterPro" id="IPR009010">
    <property type="entry name" value="Asp_de-COase-like_dom_sf"/>
</dbReference>
<keyword evidence="2" id="KW-0479">Metal-binding</keyword>
<evidence type="ECO:0000313" key="7">
    <source>
        <dbReference type="Proteomes" id="UP000298324"/>
    </source>
</evidence>